<dbReference type="PROSITE" id="PS51845">
    <property type="entry name" value="PDEASE_I_2"/>
    <property type="match status" value="1"/>
</dbReference>
<evidence type="ECO:0000256" key="5">
    <source>
        <dbReference type="PIRSR" id="PIRSR623088-3"/>
    </source>
</evidence>
<feature type="compositionally biased region" description="Low complexity" evidence="7">
    <location>
        <begin position="805"/>
        <end position="819"/>
    </location>
</feature>
<evidence type="ECO:0000313" key="9">
    <source>
        <dbReference type="EMBL" id="EGC46246.1"/>
    </source>
</evidence>
<feature type="binding site" evidence="5">
    <location>
        <position position="432"/>
    </location>
    <ligand>
        <name>Zn(2+)</name>
        <dbReference type="ChEBI" id="CHEBI:29105"/>
        <label>1</label>
    </ligand>
</feature>
<evidence type="ECO:0000256" key="1">
    <source>
        <dbReference type="ARBA" id="ARBA00022723"/>
    </source>
</evidence>
<comment type="similarity">
    <text evidence="6">Belongs to the cyclic nucleotide phosphodiesterase family.</text>
</comment>
<feature type="binding site" evidence="4">
    <location>
        <begin position="374"/>
        <end position="378"/>
    </location>
    <ligand>
        <name>AMP</name>
        <dbReference type="ChEBI" id="CHEBI:456215"/>
    </ligand>
</feature>
<dbReference type="VEuPathDB" id="FungiDB:I7I53_05202"/>
<dbReference type="Gene3D" id="1.10.1300.10">
    <property type="entry name" value="3'5'-cyclic nucleotide phosphodiesterase, catalytic domain"/>
    <property type="match status" value="1"/>
</dbReference>
<organism evidence="10">
    <name type="scientific">Ajellomyces capsulatus (strain H88)</name>
    <name type="common">Darling's disease fungus</name>
    <name type="synonym">Histoplasma capsulatum</name>
    <dbReference type="NCBI Taxonomy" id="544711"/>
    <lineage>
        <taxon>Eukaryota</taxon>
        <taxon>Fungi</taxon>
        <taxon>Dikarya</taxon>
        <taxon>Ascomycota</taxon>
        <taxon>Pezizomycotina</taxon>
        <taxon>Eurotiomycetes</taxon>
        <taxon>Eurotiomycetidae</taxon>
        <taxon>Onygenales</taxon>
        <taxon>Ajellomycetaceae</taxon>
        <taxon>Histoplasma</taxon>
    </lineage>
</organism>
<dbReference type="SMART" id="SM00471">
    <property type="entry name" value="HDc"/>
    <property type="match status" value="1"/>
</dbReference>
<feature type="binding site" evidence="4">
    <location>
        <position position="545"/>
    </location>
    <ligand>
        <name>AMP</name>
        <dbReference type="ChEBI" id="CHEBI:456215"/>
    </ligand>
</feature>
<dbReference type="CDD" id="cd00077">
    <property type="entry name" value="HDc"/>
    <property type="match status" value="1"/>
</dbReference>
<dbReference type="Proteomes" id="UP000008142">
    <property type="component" value="Unassembled WGS sequence"/>
</dbReference>
<evidence type="ECO:0000256" key="7">
    <source>
        <dbReference type="SAM" id="MobiDB-lite"/>
    </source>
</evidence>
<dbReference type="STRING" id="544711.F0UHN7"/>
<feature type="binding site" evidence="5">
    <location>
        <position position="431"/>
    </location>
    <ligand>
        <name>Zn(2+)</name>
        <dbReference type="ChEBI" id="CHEBI:29105"/>
        <label>1</label>
    </ligand>
</feature>
<dbReference type="InterPro" id="IPR023174">
    <property type="entry name" value="PDEase_CS"/>
</dbReference>
<name>F0UHN7_AJEC8</name>
<feature type="compositionally biased region" description="Basic residues" evidence="7">
    <location>
        <begin position="754"/>
        <end position="764"/>
    </location>
</feature>
<feature type="domain" description="PDEase" evidence="8">
    <location>
        <begin position="289"/>
        <end position="643"/>
    </location>
</feature>
<keyword evidence="2 6" id="KW-0378">Hydrolase</keyword>
<keyword evidence="1 5" id="KW-0479">Metal-binding</keyword>
<feature type="binding site" evidence="4">
    <location>
        <position position="432"/>
    </location>
    <ligand>
        <name>AMP</name>
        <dbReference type="ChEBI" id="CHEBI:456215"/>
    </ligand>
</feature>
<accession>F0UHN7</accession>
<dbReference type="PRINTS" id="PR00387">
    <property type="entry name" value="PDIESTERASE1"/>
</dbReference>
<feature type="binding site" evidence="5">
    <location>
        <position position="378"/>
    </location>
    <ligand>
        <name>Zn(2+)</name>
        <dbReference type="ChEBI" id="CHEBI:29105"/>
        <label>1</label>
    </ligand>
</feature>
<protein>
    <recommendedName>
        <fullName evidence="6">Phosphodiesterase</fullName>
        <ecNumber evidence="6">3.1.4.-</ecNumber>
    </recommendedName>
</protein>
<dbReference type="AlphaFoldDB" id="F0UHN7"/>
<evidence type="ECO:0000256" key="6">
    <source>
        <dbReference type="RuleBase" id="RU363067"/>
    </source>
</evidence>
<gene>
    <name evidence="9" type="ORF">HCEG_05461</name>
</gene>
<dbReference type="EMBL" id="DS990639">
    <property type="protein sequence ID" value="EGC46246.1"/>
    <property type="molecule type" value="Genomic_DNA"/>
</dbReference>
<dbReference type="GO" id="GO:0046872">
    <property type="term" value="F:metal ion binding"/>
    <property type="evidence" value="ECO:0007669"/>
    <property type="project" value="UniProtKB-KW"/>
</dbReference>
<dbReference type="Pfam" id="PF00233">
    <property type="entry name" value="PDEase_I"/>
    <property type="match status" value="1"/>
</dbReference>
<feature type="compositionally biased region" description="Polar residues" evidence="7">
    <location>
        <begin position="765"/>
        <end position="804"/>
    </location>
</feature>
<sequence length="971" mass="108229">MELGEACAVYLDDRVKDERWVVRNSDSTAGGTYTGLETSAAEDDEIHTNTRLFLGIFRKVYLSNSRKSFGEQLTELNATCRPKSNPLFALVSIAVDNSSEPLGQSSENRSVAPLTSSSTSNNKVGRFLRFSSESDDFCMLEVLARFSANLRLQTEVNLAIPVALLRFVREDVDCERSIEAKAEDHETLVENTVTGLPLVNGCVYRCLEAGACDVLVAPLTASRLETLTVQAYRIFMSAKKQQLLDTGAGRPKKHSWVGTSDHPLYSYLRETMVTKLMKQICDPGEELERYERYSPEPSDLHVLPSRKRLVEAEIGKWDFSAHDFSEDELVYAGTVILKHALQVPELEPWRISSEQIRSFLLATRVTYNGFVLYHNFRHAIDVLQSTFHLLVSIGALPPYPNGTRRLSPVSPIALLLTPANALTLLITAIGHDVGHPGVNNVFLVRLNAPLAQLYNDTSVLESFHCAAYSQLLRSYWPSFVMDMKLRKLMISSILATDMGVHFKFMESLGKLREKYHETDSTDRWTDNEIETNRALLCGLLMKCADISNVARTWDIAKRWTNVLQEEFAQQGNMEKTIGMETALFGGPPELGNVPKLARSQIDFIKLFALPLFENLADLLPDMAFTTVEIRRNKSIWREIINREVQSRMSLELIQSSTTTPLAQSDSHLPSSDVKNEDFGETPLDESAVNIHRVLPAPWNLPPTLGNVQPCGTYEHSDVDKDSRGSSGGSRPLAISTTDPSGHTDPGAEDNQASHSRRYQCHRQFQRSSGRASNGTTVNRQSDMTSGTRTQSTSTDTNNTVMTPISSTTQPSSLSSLNSSSDDEHDRVRHGFDRDAANGPSGNIRSENHRDLGTSSRASPMVVPHPANSGRPSILHTFHSDVEDGKTPHFMAAFIDKNFGHHAQGNGVTITNSNPPSNNYMSTDSAHHNFSPANHHMHDTNGINNRTVPRRRSRLRLAFWRRNREIVSAEHD</sequence>
<dbReference type="InterPro" id="IPR023088">
    <property type="entry name" value="PDEase"/>
</dbReference>
<dbReference type="InterPro" id="IPR003607">
    <property type="entry name" value="HD/PDEase_dom"/>
</dbReference>
<feature type="compositionally biased region" description="Polar residues" evidence="7">
    <location>
        <begin position="656"/>
        <end position="669"/>
    </location>
</feature>
<feature type="region of interest" description="Disordered" evidence="7">
    <location>
        <begin position="709"/>
        <end position="870"/>
    </location>
</feature>
<feature type="binding site" evidence="4">
    <location>
        <position position="600"/>
    </location>
    <ligand>
        <name>AMP</name>
        <dbReference type="ChEBI" id="CHEBI:456215"/>
    </ligand>
</feature>
<reference evidence="10" key="1">
    <citation type="submission" date="2008-07" db="EMBL/GenBank/DDBJ databases">
        <title>Annotation of Ajellomyces capsulatus strain H88.</title>
        <authorList>
            <person name="Champion M."/>
            <person name="Cuomo C."/>
            <person name="Ma L.-J."/>
            <person name="Henn M.R."/>
            <person name="Sil A."/>
            <person name="Goldman B."/>
            <person name="Young S.K."/>
            <person name="Kodira C.D."/>
            <person name="Zeng Q."/>
            <person name="Koehrsen M."/>
            <person name="Alvarado L."/>
            <person name="Berlin A."/>
            <person name="Borenstein D."/>
            <person name="Chen Z."/>
            <person name="Engels R."/>
            <person name="Freedman E."/>
            <person name="Gellesch M."/>
            <person name="Goldberg J."/>
            <person name="Griggs A."/>
            <person name="Gujja S."/>
            <person name="Heiman D."/>
            <person name="Hepburn T."/>
            <person name="Howarth C."/>
            <person name="Jen D."/>
            <person name="Larson L."/>
            <person name="Lewis B."/>
            <person name="Mehta T."/>
            <person name="Park D."/>
            <person name="Pearson M."/>
            <person name="Roberts A."/>
            <person name="Saif S."/>
            <person name="Shea T."/>
            <person name="Shenoy N."/>
            <person name="Sisk P."/>
            <person name="Stolte C."/>
            <person name="Sykes S."/>
            <person name="Walk T."/>
            <person name="White J."/>
            <person name="Yandava C."/>
            <person name="Klein B."/>
            <person name="McEwen J.G."/>
            <person name="Puccia R."/>
            <person name="Goldman G.H."/>
            <person name="Felipe M.S."/>
            <person name="Nino-Vega G."/>
            <person name="San-Blas G."/>
            <person name="Taylor J."/>
            <person name="Mendoza L."/>
            <person name="Galagan J."/>
            <person name="Nusbaum C."/>
            <person name="Birren B."/>
        </authorList>
    </citation>
    <scope>NUCLEOTIDE SEQUENCE [LARGE SCALE GENOMIC DNA]</scope>
    <source>
        <strain evidence="10">H88</strain>
    </source>
</reference>
<evidence type="ECO:0000256" key="3">
    <source>
        <dbReference type="PIRSR" id="PIRSR623088-1"/>
    </source>
</evidence>
<proteinExistence type="inferred from homology"/>
<dbReference type="OrthoDB" id="546632at2759"/>
<feature type="compositionally biased region" description="Basic and acidic residues" evidence="7">
    <location>
        <begin position="714"/>
        <end position="723"/>
    </location>
</feature>
<dbReference type="GO" id="GO:0004114">
    <property type="term" value="F:3',5'-cyclic-nucleotide phosphodiesterase activity"/>
    <property type="evidence" value="ECO:0007669"/>
    <property type="project" value="InterPro"/>
</dbReference>
<comment type="cofactor">
    <cofactor evidence="6">
        <name>a divalent metal cation</name>
        <dbReference type="ChEBI" id="CHEBI:60240"/>
    </cofactor>
    <text evidence="6">Binds 2 divalent metal cations per subunit. Site 1 may preferentially bind zinc ions, while site 2 has a preference for magnesium and/or manganese ions.</text>
</comment>
<evidence type="ECO:0000313" key="10">
    <source>
        <dbReference type="Proteomes" id="UP000008142"/>
    </source>
</evidence>
<dbReference type="InterPro" id="IPR036971">
    <property type="entry name" value="PDEase_catalytic_dom_sf"/>
</dbReference>
<dbReference type="InterPro" id="IPR002073">
    <property type="entry name" value="PDEase_catalytic_dom"/>
</dbReference>
<evidence type="ECO:0000256" key="2">
    <source>
        <dbReference type="ARBA" id="ARBA00022801"/>
    </source>
</evidence>
<feature type="binding site" evidence="5">
    <location>
        <position position="432"/>
    </location>
    <ligand>
        <name>Zn(2+)</name>
        <dbReference type="ChEBI" id="CHEBI:29105"/>
        <label>2</label>
    </ligand>
</feature>
<feature type="active site" description="Proton donor" evidence="3">
    <location>
        <position position="374"/>
    </location>
</feature>
<feature type="region of interest" description="Disordered" evidence="7">
    <location>
        <begin position="656"/>
        <end position="680"/>
    </location>
</feature>
<evidence type="ECO:0000259" key="8">
    <source>
        <dbReference type="PROSITE" id="PS51845"/>
    </source>
</evidence>
<evidence type="ECO:0000256" key="4">
    <source>
        <dbReference type="PIRSR" id="PIRSR623088-2"/>
    </source>
</evidence>
<dbReference type="EC" id="3.1.4.-" evidence="6"/>
<dbReference type="PANTHER" id="PTHR11347">
    <property type="entry name" value="CYCLIC NUCLEOTIDE PHOSPHODIESTERASE"/>
    <property type="match status" value="1"/>
</dbReference>
<feature type="binding site" evidence="5">
    <location>
        <position position="545"/>
    </location>
    <ligand>
        <name>Zn(2+)</name>
        <dbReference type="ChEBI" id="CHEBI:29105"/>
        <label>1</label>
    </ligand>
</feature>
<dbReference type="GO" id="GO:0007165">
    <property type="term" value="P:signal transduction"/>
    <property type="evidence" value="ECO:0007669"/>
    <property type="project" value="InterPro"/>
</dbReference>
<dbReference type="OMA" id="ESAVNIH"/>
<feature type="compositionally biased region" description="Basic and acidic residues" evidence="7">
    <location>
        <begin position="821"/>
        <end position="835"/>
    </location>
</feature>
<dbReference type="PROSITE" id="PS00126">
    <property type="entry name" value="PDEASE_I_1"/>
    <property type="match status" value="1"/>
</dbReference>
<dbReference type="HOGENOM" id="CLU_010668_0_1_1"/>
<dbReference type="SUPFAM" id="SSF109604">
    <property type="entry name" value="HD-domain/PDEase-like"/>
    <property type="match status" value="1"/>
</dbReference>